<comment type="caution">
    <text evidence="2">The sequence shown here is derived from an EMBL/GenBank/DDBJ whole genome shotgun (WGS) entry which is preliminary data.</text>
</comment>
<dbReference type="OrthoDB" id="826619at2"/>
<protein>
    <submittedName>
        <fullName evidence="2">DUF1573 domain-containing protein</fullName>
    </submittedName>
</protein>
<feature type="signal peptide" evidence="1">
    <location>
        <begin position="1"/>
        <end position="19"/>
    </location>
</feature>
<proteinExistence type="predicted"/>
<accession>A0A3M0GMF0</accession>
<name>A0A3M0GMF0_9FLAO</name>
<evidence type="ECO:0000313" key="2">
    <source>
        <dbReference type="EMBL" id="RMB63892.1"/>
    </source>
</evidence>
<keyword evidence="1" id="KW-0732">Signal</keyword>
<evidence type="ECO:0000313" key="3">
    <source>
        <dbReference type="Proteomes" id="UP000281985"/>
    </source>
</evidence>
<reference evidence="2 3" key="1">
    <citation type="submission" date="2018-10" db="EMBL/GenBank/DDBJ databases">
        <title>Dokdonia luteus sp. nov., isolated from sea water.</title>
        <authorList>
            <person name="Zhou L.Y."/>
            <person name="Du Z.J."/>
        </authorList>
    </citation>
    <scope>NUCLEOTIDE SEQUENCE [LARGE SCALE GENOMIC DNA]</scope>
    <source>
        <strain evidence="2 3">SH27</strain>
    </source>
</reference>
<evidence type="ECO:0000256" key="1">
    <source>
        <dbReference type="SAM" id="SignalP"/>
    </source>
</evidence>
<dbReference type="Proteomes" id="UP000281985">
    <property type="component" value="Unassembled WGS sequence"/>
</dbReference>
<gene>
    <name evidence="2" type="ORF">EAX61_00460</name>
</gene>
<dbReference type="InterPro" id="IPR013783">
    <property type="entry name" value="Ig-like_fold"/>
</dbReference>
<dbReference type="Gene3D" id="2.60.40.10">
    <property type="entry name" value="Immunoglobulins"/>
    <property type="match status" value="1"/>
</dbReference>
<sequence>MKKLMFLFVAGLLSFGIQAQEKKAEITFESDVVDYGEVEYGADGVREFKFTNTGDDVLIVARVYSTCGCTIPEKPEDPIQPGASDVIKVKYDTKRPGPIRKTITVYTNASETPYTLKIKGKVLPEASPLEKKGDGPINGN</sequence>
<dbReference type="EMBL" id="REFV01000001">
    <property type="protein sequence ID" value="RMB63892.1"/>
    <property type="molecule type" value="Genomic_DNA"/>
</dbReference>
<organism evidence="2 3">
    <name type="scientific">Dokdonia sinensis</name>
    <dbReference type="NCBI Taxonomy" id="2479847"/>
    <lineage>
        <taxon>Bacteria</taxon>
        <taxon>Pseudomonadati</taxon>
        <taxon>Bacteroidota</taxon>
        <taxon>Flavobacteriia</taxon>
        <taxon>Flavobacteriales</taxon>
        <taxon>Flavobacteriaceae</taxon>
        <taxon>Dokdonia</taxon>
    </lineage>
</organism>
<keyword evidence="3" id="KW-1185">Reference proteome</keyword>
<dbReference type="PANTHER" id="PTHR37833:SF1">
    <property type="entry name" value="SIGNAL PEPTIDE PROTEIN"/>
    <property type="match status" value="1"/>
</dbReference>
<dbReference type="PANTHER" id="PTHR37833">
    <property type="entry name" value="LIPOPROTEIN-RELATED"/>
    <property type="match status" value="1"/>
</dbReference>
<dbReference type="AlphaFoldDB" id="A0A3M0GMF0"/>
<dbReference type="InterPro" id="IPR011467">
    <property type="entry name" value="DUF1573"/>
</dbReference>
<dbReference type="Pfam" id="PF07610">
    <property type="entry name" value="DUF1573"/>
    <property type="match status" value="1"/>
</dbReference>
<feature type="chain" id="PRO_5018081820" evidence="1">
    <location>
        <begin position="20"/>
        <end position="140"/>
    </location>
</feature>
<dbReference type="RefSeq" id="WP_121915688.1">
    <property type="nucleotide sequence ID" value="NZ_REFV01000001.1"/>
</dbReference>